<protein>
    <submittedName>
        <fullName evidence="1">Uncharacterized protein</fullName>
    </submittedName>
</protein>
<name>A0AAD6M5X7_9ROSI</name>
<accession>A0AAD6M5X7</accession>
<organism evidence="1 2">
    <name type="scientific">Populus alba x Populus x berolinensis</name>
    <dbReference type="NCBI Taxonomy" id="444605"/>
    <lineage>
        <taxon>Eukaryota</taxon>
        <taxon>Viridiplantae</taxon>
        <taxon>Streptophyta</taxon>
        <taxon>Embryophyta</taxon>
        <taxon>Tracheophyta</taxon>
        <taxon>Spermatophyta</taxon>
        <taxon>Magnoliopsida</taxon>
        <taxon>eudicotyledons</taxon>
        <taxon>Gunneridae</taxon>
        <taxon>Pentapetalae</taxon>
        <taxon>rosids</taxon>
        <taxon>fabids</taxon>
        <taxon>Malpighiales</taxon>
        <taxon>Salicaceae</taxon>
        <taxon>Saliceae</taxon>
        <taxon>Populus</taxon>
    </lineage>
</organism>
<evidence type="ECO:0000313" key="1">
    <source>
        <dbReference type="EMBL" id="KAJ6979558.1"/>
    </source>
</evidence>
<dbReference type="EMBL" id="JAQIZT010000011">
    <property type="protein sequence ID" value="KAJ6979558.1"/>
    <property type="molecule type" value="Genomic_DNA"/>
</dbReference>
<keyword evidence="2" id="KW-1185">Reference proteome</keyword>
<sequence length="34" mass="3570">MSLRMLITVVSAELDALLLGNVAADSVSIQIVAR</sequence>
<dbReference type="Proteomes" id="UP001164929">
    <property type="component" value="Chromosome 11"/>
</dbReference>
<dbReference type="AlphaFoldDB" id="A0AAD6M5X7"/>
<proteinExistence type="predicted"/>
<gene>
    <name evidence="1" type="ORF">NC653_027643</name>
</gene>
<evidence type="ECO:0000313" key="2">
    <source>
        <dbReference type="Proteomes" id="UP001164929"/>
    </source>
</evidence>
<reference evidence="1" key="1">
    <citation type="journal article" date="2023" name="Mol. Ecol. Resour.">
        <title>Chromosome-level genome assembly of a triploid poplar Populus alba 'Berolinensis'.</title>
        <authorList>
            <person name="Chen S."/>
            <person name="Yu Y."/>
            <person name="Wang X."/>
            <person name="Wang S."/>
            <person name="Zhang T."/>
            <person name="Zhou Y."/>
            <person name="He R."/>
            <person name="Meng N."/>
            <person name="Wang Y."/>
            <person name="Liu W."/>
            <person name="Liu Z."/>
            <person name="Liu J."/>
            <person name="Guo Q."/>
            <person name="Huang H."/>
            <person name="Sederoff R.R."/>
            <person name="Wang G."/>
            <person name="Qu G."/>
            <person name="Chen S."/>
        </authorList>
    </citation>
    <scope>NUCLEOTIDE SEQUENCE</scope>
    <source>
        <strain evidence="1">SC-2020</strain>
    </source>
</reference>
<comment type="caution">
    <text evidence="1">The sequence shown here is derived from an EMBL/GenBank/DDBJ whole genome shotgun (WGS) entry which is preliminary data.</text>
</comment>